<reference evidence="10" key="2">
    <citation type="submission" date="2020-05" db="UniProtKB">
        <authorList>
            <consortium name="EnsemblMetazoa"/>
        </authorList>
    </citation>
    <scope>IDENTIFICATION</scope>
    <source>
        <strain evidence="10">IAEA</strain>
    </source>
</reference>
<dbReference type="Gene3D" id="1.10.10.10">
    <property type="entry name" value="Winged helix-like DNA-binding domain superfamily/Winged helix DNA-binding domain"/>
    <property type="match status" value="1"/>
</dbReference>
<dbReference type="FunFam" id="1.10.150.50:FF:000039">
    <property type="entry name" value="GA-binding protein alpha chain, putative"/>
    <property type="match status" value="1"/>
</dbReference>
<dbReference type="InterPro" id="IPR036390">
    <property type="entry name" value="WH_DNA-bd_sf"/>
</dbReference>
<dbReference type="SUPFAM" id="SSF47769">
    <property type="entry name" value="SAM/Pointed domain"/>
    <property type="match status" value="1"/>
</dbReference>
<keyword evidence="5 6" id="KW-0539">Nucleus</keyword>
<feature type="region of interest" description="Disordered" evidence="7">
    <location>
        <begin position="170"/>
        <end position="211"/>
    </location>
</feature>
<keyword evidence="4 6" id="KW-0238">DNA-binding</keyword>
<keyword evidence="11" id="KW-1185">Reference proteome</keyword>
<sequence length="497" mass="57071">MENNVMTQLSEELVQRLSSGGIDLEGMSGELFGQSDLYITGNQDDSNSQIAIDNEIIMHMDIREPLKTLQKLLEKKLNISLRGYEFWLQDAQELEPHKNLVDQCVKGEGLVQINVEIKYIVKRINILDVLKPTEDALGKLFIKTRDNGFRSSSFLKFGVAALAEQENCKTNSTSDDKQCKRNEYSQSFQGPEEKSPSKKCKSGHESASTSKKEKPYLNWVLDSKFRKEQARLKIPDNPNDWTVAHVKHWFQWAIKQFELTNFNMNEWSITGRQLCTLTHEEFHKKLPKDPGNVFWTHVQLLKECKFVAVVHKAAESELMENNAELSKNTPALSAMPREQKIMRKSFHNTKKETEVALGSDGSITHSNYGIGSGNNGQVQLWQFLLEILTDREHVDIIEWVGDDGEFKLTDPERVARLWGEKKNKPAMNYEKLSRALRYYYDGDMISKVSGKRFTYKFDCDLKLLIGYSAGELSALVNERTISDSIYLEQKDYKSNNK</sequence>
<comment type="subcellular location">
    <subcellularLocation>
        <location evidence="1 6">Nucleus</location>
    </subcellularLocation>
</comment>
<evidence type="ECO:0000256" key="4">
    <source>
        <dbReference type="ARBA" id="ARBA00023125"/>
    </source>
</evidence>
<organism evidence="10 11">
    <name type="scientific">Glossina palpalis gambiensis</name>
    <dbReference type="NCBI Taxonomy" id="67801"/>
    <lineage>
        <taxon>Eukaryota</taxon>
        <taxon>Metazoa</taxon>
        <taxon>Ecdysozoa</taxon>
        <taxon>Arthropoda</taxon>
        <taxon>Hexapoda</taxon>
        <taxon>Insecta</taxon>
        <taxon>Pterygota</taxon>
        <taxon>Neoptera</taxon>
        <taxon>Endopterygota</taxon>
        <taxon>Diptera</taxon>
        <taxon>Brachycera</taxon>
        <taxon>Muscomorpha</taxon>
        <taxon>Hippoboscoidea</taxon>
        <taxon>Glossinidae</taxon>
        <taxon>Glossina</taxon>
    </lineage>
</organism>
<dbReference type="FunFam" id="1.10.10.10:FF:000200">
    <property type="entry name" value="GA-binding protein alpha chain, putative"/>
    <property type="match status" value="1"/>
</dbReference>
<evidence type="ECO:0000259" key="9">
    <source>
        <dbReference type="PROSITE" id="PS51433"/>
    </source>
</evidence>
<dbReference type="PROSITE" id="PS51433">
    <property type="entry name" value="PNT"/>
    <property type="match status" value="1"/>
</dbReference>
<proteinExistence type="inferred from homology"/>
<dbReference type="EMBL" id="JXJN01011419">
    <property type="status" value="NOT_ANNOTATED_CDS"/>
    <property type="molecule type" value="Genomic_DNA"/>
</dbReference>
<dbReference type="SMART" id="SM00251">
    <property type="entry name" value="SAM_PNT"/>
    <property type="match status" value="1"/>
</dbReference>
<dbReference type="PROSITE" id="PS00345">
    <property type="entry name" value="ETS_DOMAIN_1"/>
    <property type="match status" value="1"/>
</dbReference>
<dbReference type="PROSITE" id="PS50061">
    <property type="entry name" value="ETS_DOMAIN_3"/>
    <property type="match status" value="1"/>
</dbReference>
<dbReference type="Gene3D" id="1.10.150.50">
    <property type="entry name" value="Transcription Factor, Ets-1"/>
    <property type="match status" value="1"/>
</dbReference>
<dbReference type="GO" id="GO:0043565">
    <property type="term" value="F:sequence-specific DNA binding"/>
    <property type="evidence" value="ECO:0007669"/>
    <property type="project" value="InterPro"/>
</dbReference>
<evidence type="ECO:0000256" key="1">
    <source>
        <dbReference type="ARBA" id="ARBA00004123"/>
    </source>
</evidence>
<dbReference type="EnsemblMetazoa" id="GPPI024752-RA">
    <property type="protein sequence ID" value="GPPI024752-PA"/>
    <property type="gene ID" value="GPPI024752"/>
</dbReference>
<dbReference type="GO" id="GO:0030154">
    <property type="term" value="P:cell differentiation"/>
    <property type="evidence" value="ECO:0007669"/>
    <property type="project" value="TreeGrafter"/>
</dbReference>
<dbReference type="PANTHER" id="PTHR11849:SF195">
    <property type="entry name" value="GA-BINDING PROTEIN ALPHA CHAIN"/>
    <property type="match status" value="1"/>
</dbReference>
<name>A0A1B0BBF1_9MUSC</name>
<evidence type="ECO:0000313" key="11">
    <source>
        <dbReference type="Proteomes" id="UP000092460"/>
    </source>
</evidence>
<dbReference type="Pfam" id="PF11620">
    <property type="entry name" value="GABP-alpha"/>
    <property type="match status" value="1"/>
</dbReference>
<reference evidence="11" key="1">
    <citation type="submission" date="2015-01" db="EMBL/GenBank/DDBJ databases">
        <authorList>
            <person name="Aksoy S."/>
            <person name="Warren W."/>
            <person name="Wilson R.K."/>
        </authorList>
    </citation>
    <scope>NUCLEOTIDE SEQUENCE [LARGE SCALE GENOMIC DNA]</scope>
    <source>
        <strain evidence="11">IAEA</strain>
    </source>
</reference>
<evidence type="ECO:0008006" key="12">
    <source>
        <dbReference type="Google" id="ProtNLM"/>
    </source>
</evidence>
<dbReference type="Pfam" id="PF00178">
    <property type="entry name" value="Ets"/>
    <property type="match status" value="1"/>
</dbReference>
<accession>A0A1B0BBF1</accession>
<evidence type="ECO:0000313" key="10">
    <source>
        <dbReference type="EnsemblMetazoa" id="GPPI024752-PA"/>
    </source>
</evidence>
<dbReference type="InterPro" id="IPR000418">
    <property type="entry name" value="Ets_dom"/>
</dbReference>
<dbReference type="PANTHER" id="PTHR11849">
    <property type="entry name" value="ETS"/>
    <property type="match status" value="1"/>
</dbReference>
<feature type="compositionally biased region" description="Basic and acidic residues" evidence="7">
    <location>
        <begin position="174"/>
        <end position="183"/>
    </location>
</feature>
<dbReference type="STRING" id="67801.A0A1B0BBF1"/>
<feature type="domain" description="PNT" evidence="9">
    <location>
        <begin position="220"/>
        <end position="305"/>
    </location>
</feature>
<dbReference type="InterPro" id="IPR003118">
    <property type="entry name" value="Pointed_dom"/>
</dbReference>
<dbReference type="SMART" id="SM00413">
    <property type="entry name" value="ETS"/>
    <property type="match status" value="1"/>
</dbReference>
<dbReference type="GO" id="GO:0005634">
    <property type="term" value="C:nucleus"/>
    <property type="evidence" value="ECO:0007669"/>
    <property type="project" value="UniProtKB-SubCell"/>
</dbReference>
<evidence type="ECO:0000256" key="7">
    <source>
        <dbReference type="SAM" id="MobiDB-lite"/>
    </source>
</evidence>
<dbReference type="CDD" id="cd08534">
    <property type="entry name" value="SAM_PNT-GABP-alpha"/>
    <property type="match status" value="1"/>
</dbReference>
<dbReference type="InterPro" id="IPR013761">
    <property type="entry name" value="SAM/pointed_sf"/>
</dbReference>
<dbReference type="Proteomes" id="UP000092460">
    <property type="component" value="Unassembled WGS sequence"/>
</dbReference>
<dbReference type="Gene3D" id="3.10.20.90">
    <property type="entry name" value="Phosphatidylinositol 3-kinase Catalytic Subunit, Chain A, domain 1"/>
    <property type="match status" value="1"/>
</dbReference>
<dbReference type="PROSITE" id="PS00346">
    <property type="entry name" value="ETS_DOMAIN_2"/>
    <property type="match status" value="1"/>
</dbReference>
<dbReference type="InterPro" id="IPR024668">
    <property type="entry name" value="GABP_asu_N"/>
</dbReference>
<dbReference type="FunFam" id="3.10.20.90:FF:000251">
    <property type="entry name" value="DNA-binding protein Ets97D"/>
    <property type="match status" value="1"/>
</dbReference>
<evidence type="ECO:0000259" key="8">
    <source>
        <dbReference type="PROSITE" id="PS50061"/>
    </source>
</evidence>
<protein>
    <recommendedName>
        <fullName evidence="12">ETS domain-containing protein</fullName>
    </recommendedName>
</protein>
<dbReference type="Pfam" id="PF02198">
    <property type="entry name" value="SAM_PNT"/>
    <property type="match status" value="1"/>
</dbReference>
<dbReference type="GO" id="GO:0000981">
    <property type="term" value="F:DNA-binding transcription factor activity, RNA polymerase II-specific"/>
    <property type="evidence" value="ECO:0007669"/>
    <property type="project" value="TreeGrafter"/>
</dbReference>
<evidence type="ECO:0000256" key="6">
    <source>
        <dbReference type="RuleBase" id="RU004019"/>
    </source>
</evidence>
<dbReference type="VEuPathDB" id="VectorBase:GPPI024752"/>
<feature type="domain" description="ETS" evidence="8">
    <location>
        <begin position="378"/>
        <end position="458"/>
    </location>
</feature>
<dbReference type="PRINTS" id="PR00454">
    <property type="entry name" value="ETSDOMAIN"/>
</dbReference>
<evidence type="ECO:0000256" key="3">
    <source>
        <dbReference type="ARBA" id="ARBA00022553"/>
    </source>
</evidence>
<keyword evidence="3" id="KW-0597">Phosphoprotein</keyword>
<dbReference type="SUPFAM" id="SSF46785">
    <property type="entry name" value="Winged helix' DNA-binding domain"/>
    <property type="match status" value="1"/>
</dbReference>
<dbReference type="AlphaFoldDB" id="A0A1B0BBF1"/>
<evidence type="ECO:0000256" key="5">
    <source>
        <dbReference type="ARBA" id="ARBA00023242"/>
    </source>
</evidence>
<dbReference type="InterPro" id="IPR046328">
    <property type="entry name" value="ETS_fam"/>
</dbReference>
<dbReference type="InterPro" id="IPR036388">
    <property type="entry name" value="WH-like_DNA-bd_sf"/>
</dbReference>
<evidence type="ECO:0000256" key="2">
    <source>
        <dbReference type="ARBA" id="ARBA00005562"/>
    </source>
</evidence>
<comment type="similarity">
    <text evidence="2 6">Belongs to the ETS family.</text>
</comment>